<evidence type="ECO:0000256" key="4">
    <source>
        <dbReference type="ARBA" id="ARBA00022679"/>
    </source>
</evidence>
<name>A5D653_PELTS</name>
<dbReference type="Pfam" id="PF01476">
    <property type="entry name" value="LysM"/>
    <property type="match status" value="1"/>
</dbReference>
<evidence type="ECO:0000256" key="2">
    <source>
        <dbReference type="ARBA" id="ARBA00005992"/>
    </source>
</evidence>
<dbReference type="Gene3D" id="2.40.440.10">
    <property type="entry name" value="L,D-transpeptidase catalytic domain-like"/>
    <property type="match status" value="1"/>
</dbReference>
<keyword evidence="13" id="KW-1185">Reference proteome</keyword>
<evidence type="ECO:0000256" key="7">
    <source>
        <dbReference type="ARBA" id="ARBA00022984"/>
    </source>
</evidence>
<accession>A5D653</accession>
<dbReference type="SUPFAM" id="SSF54106">
    <property type="entry name" value="LysM domain"/>
    <property type="match status" value="1"/>
</dbReference>
<proteinExistence type="inferred from homology"/>
<evidence type="ECO:0000256" key="8">
    <source>
        <dbReference type="ARBA" id="ARBA00023316"/>
    </source>
</evidence>
<dbReference type="PANTHER" id="PTHR30582:SF24">
    <property type="entry name" value="L,D-TRANSPEPTIDASE ERFK_SRFK-RELATED"/>
    <property type="match status" value="1"/>
</dbReference>
<evidence type="ECO:0000313" key="13">
    <source>
        <dbReference type="Proteomes" id="UP000006556"/>
    </source>
</evidence>
<keyword evidence="7 9" id="KW-0573">Peptidoglycan synthesis</keyword>
<keyword evidence="5" id="KW-0378">Hydrolase</keyword>
<dbReference type="eggNOG" id="COG1388">
    <property type="taxonomic scope" value="Bacteria"/>
</dbReference>
<dbReference type="GO" id="GO:0008360">
    <property type="term" value="P:regulation of cell shape"/>
    <property type="evidence" value="ECO:0007669"/>
    <property type="project" value="UniProtKB-UniRule"/>
</dbReference>
<dbReference type="PROSITE" id="PS52029">
    <property type="entry name" value="LD_TPASE"/>
    <property type="match status" value="1"/>
</dbReference>
<dbReference type="EMBL" id="AP009389">
    <property type="protein sequence ID" value="BAF58276.1"/>
    <property type="molecule type" value="Genomic_DNA"/>
</dbReference>
<feature type="domain" description="L,D-TPase catalytic" evidence="11">
    <location>
        <begin position="11"/>
        <end position="120"/>
    </location>
</feature>
<dbReference type="InterPro" id="IPR038063">
    <property type="entry name" value="Transpep_catalytic_dom"/>
</dbReference>
<dbReference type="AlphaFoldDB" id="A5D653"/>
<evidence type="ECO:0000256" key="3">
    <source>
        <dbReference type="ARBA" id="ARBA00022676"/>
    </source>
</evidence>
<dbReference type="GO" id="GO:0018104">
    <property type="term" value="P:peptidoglycan-protein cross-linking"/>
    <property type="evidence" value="ECO:0007669"/>
    <property type="project" value="TreeGrafter"/>
</dbReference>
<dbReference type="InterPro" id="IPR036779">
    <property type="entry name" value="LysM_dom_sf"/>
</dbReference>
<dbReference type="PROSITE" id="PS51782">
    <property type="entry name" value="LYSM"/>
    <property type="match status" value="1"/>
</dbReference>
<dbReference type="SUPFAM" id="SSF141523">
    <property type="entry name" value="L,D-transpeptidase catalytic domain-like"/>
    <property type="match status" value="1"/>
</dbReference>
<dbReference type="Proteomes" id="UP000006556">
    <property type="component" value="Chromosome"/>
</dbReference>
<feature type="active site" description="Nucleophile" evidence="9">
    <location>
        <position position="96"/>
    </location>
</feature>
<evidence type="ECO:0000256" key="9">
    <source>
        <dbReference type="PROSITE-ProRule" id="PRU01373"/>
    </source>
</evidence>
<dbReference type="InterPro" id="IPR005490">
    <property type="entry name" value="LD_TPept_cat_dom"/>
</dbReference>
<keyword evidence="4" id="KW-0808">Transferase</keyword>
<evidence type="ECO:0000256" key="1">
    <source>
        <dbReference type="ARBA" id="ARBA00004752"/>
    </source>
</evidence>
<dbReference type="GO" id="GO:0005576">
    <property type="term" value="C:extracellular region"/>
    <property type="evidence" value="ECO:0007669"/>
    <property type="project" value="TreeGrafter"/>
</dbReference>
<reference evidence="13" key="1">
    <citation type="journal article" date="2008" name="Genome Res.">
        <title>The genome of Pelotomaculum thermopropionicum reveals niche-associated evolution in anaerobic microbiota.</title>
        <authorList>
            <person name="Kosaka T."/>
            <person name="Kato S."/>
            <person name="Shimoyama T."/>
            <person name="Ishii S."/>
            <person name="Abe T."/>
            <person name="Watanabe K."/>
        </authorList>
    </citation>
    <scope>NUCLEOTIDE SEQUENCE [LARGE SCALE GENOMIC DNA]</scope>
    <source>
        <strain evidence="13">DSM 13744 / JCM 10971 / SI</strain>
    </source>
</reference>
<dbReference type="KEGG" id="pth:PTH_0095"/>
<evidence type="ECO:0000259" key="10">
    <source>
        <dbReference type="PROSITE" id="PS51782"/>
    </source>
</evidence>
<feature type="active site" description="Proton donor/acceptor" evidence="9">
    <location>
        <position position="80"/>
    </location>
</feature>
<dbReference type="GO" id="GO:0016757">
    <property type="term" value="F:glycosyltransferase activity"/>
    <property type="evidence" value="ECO:0007669"/>
    <property type="project" value="UniProtKB-KW"/>
</dbReference>
<sequence length="185" mass="19891">MGENRGRTYGSHILINLATRQLSYFEGSRLMNTYPVGVGKPSTPTPTGKYSIIEKIMNPGGVLGTRWMGLSIPGGRYGIHGTNNPSSIGGYVSNGCIRMFNEDVEELFAKVEIGTPVEIIPGTGSQPENIQAGAQDGAKRHTVLPGESLWEIARRYGKSLESIIAANNMANPDLIYPGQTIIIPS</sequence>
<comment type="similarity">
    <text evidence="2">Belongs to the YkuD family.</text>
</comment>
<protein>
    <submittedName>
        <fullName evidence="12">Uncharacterized protein</fullName>
    </submittedName>
</protein>
<keyword evidence="6 9" id="KW-0133">Cell shape</keyword>
<dbReference type="GO" id="GO:0071555">
    <property type="term" value="P:cell wall organization"/>
    <property type="evidence" value="ECO:0007669"/>
    <property type="project" value="UniProtKB-UniRule"/>
</dbReference>
<keyword evidence="8 9" id="KW-0961">Cell wall biogenesis/degradation</keyword>
<dbReference type="STRING" id="370438.PTH_0095"/>
<dbReference type="InterPro" id="IPR018392">
    <property type="entry name" value="LysM"/>
</dbReference>
<keyword evidence="3" id="KW-0328">Glycosyltransferase</keyword>
<gene>
    <name evidence="12" type="ordered locus">PTH_0095</name>
</gene>
<dbReference type="CDD" id="cd16913">
    <property type="entry name" value="YkuD_like"/>
    <property type="match status" value="1"/>
</dbReference>
<dbReference type="PANTHER" id="PTHR30582">
    <property type="entry name" value="L,D-TRANSPEPTIDASE"/>
    <property type="match status" value="1"/>
</dbReference>
<evidence type="ECO:0000256" key="6">
    <source>
        <dbReference type="ARBA" id="ARBA00022960"/>
    </source>
</evidence>
<dbReference type="GO" id="GO:0071972">
    <property type="term" value="F:peptidoglycan L,D-transpeptidase activity"/>
    <property type="evidence" value="ECO:0007669"/>
    <property type="project" value="TreeGrafter"/>
</dbReference>
<dbReference type="Pfam" id="PF03734">
    <property type="entry name" value="YkuD"/>
    <property type="match status" value="1"/>
</dbReference>
<evidence type="ECO:0000313" key="12">
    <source>
        <dbReference type="EMBL" id="BAF58276.1"/>
    </source>
</evidence>
<dbReference type="SMART" id="SM00257">
    <property type="entry name" value="LysM"/>
    <property type="match status" value="1"/>
</dbReference>
<dbReference type="CAZy" id="CBM50">
    <property type="family name" value="Carbohydrate-Binding Module Family 50"/>
</dbReference>
<dbReference type="Gene3D" id="3.10.350.10">
    <property type="entry name" value="LysM domain"/>
    <property type="match status" value="1"/>
</dbReference>
<dbReference type="CDD" id="cd00118">
    <property type="entry name" value="LysM"/>
    <property type="match status" value="1"/>
</dbReference>
<dbReference type="MEROPS" id="C82.003"/>
<evidence type="ECO:0000259" key="11">
    <source>
        <dbReference type="PROSITE" id="PS52029"/>
    </source>
</evidence>
<organism evidence="12 13">
    <name type="scientific">Pelotomaculum thermopropionicum (strain DSM 13744 / JCM 10971 / SI)</name>
    <dbReference type="NCBI Taxonomy" id="370438"/>
    <lineage>
        <taxon>Bacteria</taxon>
        <taxon>Bacillati</taxon>
        <taxon>Bacillota</taxon>
        <taxon>Clostridia</taxon>
        <taxon>Eubacteriales</taxon>
        <taxon>Desulfotomaculaceae</taxon>
        <taxon>Pelotomaculum</taxon>
    </lineage>
</organism>
<evidence type="ECO:0000256" key="5">
    <source>
        <dbReference type="ARBA" id="ARBA00022801"/>
    </source>
</evidence>
<comment type="pathway">
    <text evidence="1 9">Cell wall biogenesis; peptidoglycan biosynthesis.</text>
</comment>
<dbReference type="HOGENOM" id="CLU_1487100_0_0_9"/>
<feature type="domain" description="LysM" evidence="10">
    <location>
        <begin position="139"/>
        <end position="183"/>
    </location>
</feature>
<dbReference type="eggNOG" id="COG1376">
    <property type="taxonomic scope" value="Bacteria"/>
</dbReference>
<dbReference type="InterPro" id="IPR050979">
    <property type="entry name" value="LD-transpeptidase"/>
</dbReference>
<dbReference type="UniPathway" id="UPA00219"/>